<organism evidence="1 2">
    <name type="scientific">Aureibacter tunicatorum</name>
    <dbReference type="NCBI Taxonomy" id="866807"/>
    <lineage>
        <taxon>Bacteria</taxon>
        <taxon>Pseudomonadati</taxon>
        <taxon>Bacteroidota</taxon>
        <taxon>Cytophagia</taxon>
        <taxon>Cytophagales</taxon>
        <taxon>Persicobacteraceae</taxon>
        <taxon>Aureibacter</taxon>
    </lineage>
</organism>
<gene>
    <name evidence="1" type="ORF">HNQ88_002606</name>
</gene>
<evidence type="ECO:0000313" key="1">
    <source>
        <dbReference type="EMBL" id="MDR6239558.1"/>
    </source>
</evidence>
<sequence>MDIEKLNADLTEIALLKNKLNDMDYNNPKYDDVEEELHDLEDDFMEEFGDALEDILTDIHEELCPDNEVLLPIAYLANQYEVLDKDEDGKTLFDAKFNEGVIVDVDSIDDQISRLVLVPGPARILLQAGKKIKKELWVG</sequence>
<name>A0AAE3XP60_9BACT</name>
<protein>
    <submittedName>
        <fullName evidence="1">Uncharacterized protein</fullName>
    </submittedName>
</protein>
<accession>A0AAE3XP60</accession>
<comment type="caution">
    <text evidence="1">The sequence shown here is derived from an EMBL/GenBank/DDBJ whole genome shotgun (WGS) entry which is preliminary data.</text>
</comment>
<dbReference type="EMBL" id="JAVDQD010000003">
    <property type="protein sequence ID" value="MDR6239558.1"/>
    <property type="molecule type" value="Genomic_DNA"/>
</dbReference>
<dbReference type="AlphaFoldDB" id="A0AAE3XP60"/>
<reference evidence="1" key="1">
    <citation type="submission" date="2023-07" db="EMBL/GenBank/DDBJ databases">
        <title>Genomic Encyclopedia of Type Strains, Phase IV (KMG-IV): sequencing the most valuable type-strain genomes for metagenomic binning, comparative biology and taxonomic classification.</title>
        <authorList>
            <person name="Goeker M."/>
        </authorList>
    </citation>
    <scope>NUCLEOTIDE SEQUENCE</scope>
    <source>
        <strain evidence="1">DSM 26174</strain>
    </source>
</reference>
<keyword evidence="2" id="KW-1185">Reference proteome</keyword>
<dbReference type="RefSeq" id="WP_309939254.1">
    <property type="nucleotide sequence ID" value="NZ_AP025305.1"/>
</dbReference>
<dbReference type="Proteomes" id="UP001185092">
    <property type="component" value="Unassembled WGS sequence"/>
</dbReference>
<proteinExistence type="predicted"/>
<evidence type="ECO:0000313" key="2">
    <source>
        <dbReference type="Proteomes" id="UP001185092"/>
    </source>
</evidence>